<comment type="caution">
    <text evidence="1">The sequence shown here is derived from an EMBL/GenBank/DDBJ whole genome shotgun (WGS) entry which is preliminary data.</text>
</comment>
<keyword evidence="2" id="KW-1185">Reference proteome</keyword>
<reference evidence="1" key="1">
    <citation type="submission" date="2022-04" db="EMBL/GenBank/DDBJ databases">
        <title>Jade perch genome.</title>
        <authorList>
            <person name="Chao B."/>
        </authorList>
    </citation>
    <scope>NUCLEOTIDE SEQUENCE</scope>
    <source>
        <strain evidence="1">CB-2022</strain>
    </source>
</reference>
<accession>A0ACB8VPU1</accession>
<evidence type="ECO:0000313" key="2">
    <source>
        <dbReference type="Proteomes" id="UP000831701"/>
    </source>
</evidence>
<name>A0ACB8VPU1_9TELE</name>
<sequence length="214" mass="23383">MIIITPKTHITNTTYRISGSEAITKLFEGEPDHLVPSVSDELLDNDMFTVAGRMIGHSFLQGGPSFPGLSPAIIHILFGGSLETSPVTIRDCPDLDIRDTMKMLDGDAELNESIHHLCLSWDLPAPKATNRKWLSEKLLLHAVTSKCSQANKASNPSVAKRLKRDRCLASSHSKERCNPNPVSQGIRSPNPTSRITAKGTFHSNPASRKGSFES</sequence>
<proteinExistence type="predicted"/>
<organism evidence="1 2">
    <name type="scientific">Scortum barcoo</name>
    <name type="common">barcoo grunter</name>
    <dbReference type="NCBI Taxonomy" id="214431"/>
    <lineage>
        <taxon>Eukaryota</taxon>
        <taxon>Metazoa</taxon>
        <taxon>Chordata</taxon>
        <taxon>Craniata</taxon>
        <taxon>Vertebrata</taxon>
        <taxon>Euteleostomi</taxon>
        <taxon>Actinopterygii</taxon>
        <taxon>Neopterygii</taxon>
        <taxon>Teleostei</taxon>
        <taxon>Neoteleostei</taxon>
        <taxon>Acanthomorphata</taxon>
        <taxon>Eupercaria</taxon>
        <taxon>Centrarchiformes</taxon>
        <taxon>Terapontoidei</taxon>
        <taxon>Terapontidae</taxon>
        <taxon>Scortum</taxon>
    </lineage>
</organism>
<evidence type="ECO:0000313" key="1">
    <source>
        <dbReference type="EMBL" id="KAI3357702.1"/>
    </source>
</evidence>
<dbReference type="Proteomes" id="UP000831701">
    <property type="component" value="Chromosome 19"/>
</dbReference>
<gene>
    <name evidence="1" type="ORF">L3Q82_016107</name>
</gene>
<dbReference type="EMBL" id="CM041549">
    <property type="protein sequence ID" value="KAI3357702.1"/>
    <property type="molecule type" value="Genomic_DNA"/>
</dbReference>
<protein>
    <submittedName>
        <fullName evidence="1">Uncharacterized protein</fullName>
    </submittedName>
</protein>